<organism evidence="1 2">
    <name type="scientific">Nocardiopsis sediminis</name>
    <dbReference type="NCBI Taxonomy" id="1778267"/>
    <lineage>
        <taxon>Bacteria</taxon>
        <taxon>Bacillati</taxon>
        <taxon>Actinomycetota</taxon>
        <taxon>Actinomycetes</taxon>
        <taxon>Streptosporangiales</taxon>
        <taxon>Nocardiopsidaceae</taxon>
        <taxon>Nocardiopsis</taxon>
    </lineage>
</organism>
<dbReference type="RefSeq" id="WP_378534951.1">
    <property type="nucleotide sequence ID" value="NZ_JBHSBH010000011.1"/>
</dbReference>
<dbReference type="Gene3D" id="3.40.50.300">
    <property type="entry name" value="P-loop containing nucleotide triphosphate hydrolases"/>
    <property type="match status" value="1"/>
</dbReference>
<gene>
    <name evidence="1" type="ORF">ACFOVU_17485</name>
</gene>
<evidence type="ECO:0000313" key="2">
    <source>
        <dbReference type="Proteomes" id="UP001595847"/>
    </source>
</evidence>
<dbReference type="Proteomes" id="UP001595847">
    <property type="component" value="Unassembled WGS sequence"/>
</dbReference>
<keyword evidence="2" id="KW-1185">Reference proteome</keyword>
<dbReference type="InterPro" id="IPR027417">
    <property type="entry name" value="P-loop_NTPase"/>
</dbReference>
<sequence>MDEVSRSPGESVGRVWVVAGAPGAGKSTVAGLLLSRLRPVPALLDKDTLYSGFVAEVLAAHGRAYGEREGVWYDDHVKVHEYGGMTAAARQIRAPGCPVMPVAPFTAQIRDPGRWRSWTAELGGEPVTLVWVRSDADTLRARLGTRGRTRDSGKLDGFDAFLDRMRPDEPPPVPHHEIDNRLGAPPLAEQISAMAEILPDTT</sequence>
<dbReference type="Pfam" id="PF13671">
    <property type="entry name" value="AAA_33"/>
    <property type="match status" value="1"/>
</dbReference>
<reference evidence="2" key="1">
    <citation type="journal article" date="2019" name="Int. J. Syst. Evol. Microbiol.">
        <title>The Global Catalogue of Microorganisms (GCM) 10K type strain sequencing project: providing services to taxonomists for standard genome sequencing and annotation.</title>
        <authorList>
            <consortium name="The Broad Institute Genomics Platform"/>
            <consortium name="The Broad Institute Genome Sequencing Center for Infectious Disease"/>
            <person name="Wu L."/>
            <person name="Ma J."/>
        </authorList>
    </citation>
    <scope>NUCLEOTIDE SEQUENCE [LARGE SCALE GENOMIC DNA]</scope>
    <source>
        <strain evidence="2">TBRC 1826</strain>
    </source>
</reference>
<evidence type="ECO:0000313" key="1">
    <source>
        <dbReference type="EMBL" id="MFC3997731.1"/>
    </source>
</evidence>
<dbReference type="SUPFAM" id="SSF52540">
    <property type="entry name" value="P-loop containing nucleoside triphosphate hydrolases"/>
    <property type="match status" value="1"/>
</dbReference>
<proteinExistence type="predicted"/>
<dbReference type="EMBL" id="JBHSBH010000011">
    <property type="protein sequence ID" value="MFC3997731.1"/>
    <property type="molecule type" value="Genomic_DNA"/>
</dbReference>
<protein>
    <submittedName>
        <fullName evidence="1">AAA family ATPase</fullName>
    </submittedName>
</protein>
<name>A0ABV8FNN3_9ACTN</name>
<accession>A0ABV8FNN3</accession>
<comment type="caution">
    <text evidence="1">The sequence shown here is derived from an EMBL/GenBank/DDBJ whole genome shotgun (WGS) entry which is preliminary data.</text>
</comment>